<dbReference type="Proteomes" id="UP000222301">
    <property type="component" value="Segment"/>
</dbReference>
<proteinExistence type="predicted"/>
<reference evidence="1 2" key="1">
    <citation type="journal article" date="2017" name="Front. Microbiol.">
        <title>Global Survey and Genome Exploration of Bacteriophages Infecting the Lactic Acid Bacterium Streptococcus thermophilus.</title>
        <authorList>
            <person name="McDonnell B."/>
            <person name="Mahony J."/>
            <person name="Hanemaaijer L."/>
            <person name="Neve H."/>
            <person name="Noben J.-P."/>
            <person name="Lugli G.A."/>
            <person name="Ventura M."/>
            <person name="Kouwen T.R."/>
            <person name="van Sinderen D."/>
        </authorList>
    </citation>
    <scope>NUCLEOTIDE SEQUENCE [LARGE SCALE GENOMIC DNA]</scope>
</reference>
<sequence>MTFLYSQDLSNCTTISSCRWHVVRFLYSQDLSNKK</sequence>
<name>A0A286QR92_9CAUD</name>
<accession>A0A286QR92</accession>
<gene>
    <name evidence="1" type="ORF">P7574_02</name>
</gene>
<keyword evidence="2" id="KW-1185">Reference proteome</keyword>
<organism evidence="1 2">
    <name type="scientific">Streptococcus phage P7574</name>
    <dbReference type="NCBI Taxonomy" id="1971430"/>
    <lineage>
        <taxon>Viruses</taxon>
        <taxon>Duplodnaviria</taxon>
        <taxon>Heunggongvirae</taxon>
        <taxon>Uroviricota</taxon>
        <taxon>Caudoviricetes</taxon>
        <taxon>Aliceevansviridae</taxon>
        <taxon>Moineauvirus</taxon>
        <taxon>Moineauvirus P7574</taxon>
    </lineage>
</organism>
<dbReference type="EMBL" id="KY705271">
    <property type="protein sequence ID" value="ARU13894.1"/>
    <property type="molecule type" value="Genomic_DNA"/>
</dbReference>
<protein>
    <submittedName>
        <fullName evidence="1">Uncharacterized protein</fullName>
    </submittedName>
</protein>
<evidence type="ECO:0000313" key="1">
    <source>
        <dbReference type="EMBL" id="ARU13894.1"/>
    </source>
</evidence>
<evidence type="ECO:0000313" key="2">
    <source>
        <dbReference type="Proteomes" id="UP000222301"/>
    </source>
</evidence>